<keyword evidence="1" id="KW-0812">Transmembrane</keyword>
<evidence type="ECO:0000313" key="3">
    <source>
        <dbReference type="EMBL" id="MBO1250073.1"/>
    </source>
</evidence>
<evidence type="ECO:0000313" key="4">
    <source>
        <dbReference type="Proteomes" id="UP000664731"/>
    </source>
</evidence>
<reference evidence="3" key="1">
    <citation type="submission" date="2021-03" db="EMBL/GenBank/DDBJ databases">
        <title>Comamonas denitrificans.</title>
        <authorList>
            <person name="Finster K."/>
        </authorList>
    </citation>
    <scope>NUCLEOTIDE SEQUENCE</scope>
    <source>
        <strain evidence="3">MM2021_4</strain>
    </source>
</reference>
<dbReference type="Pfam" id="PF22150">
    <property type="entry name" value="Tt1218-like"/>
    <property type="match status" value="1"/>
</dbReference>
<dbReference type="RefSeq" id="WP_207575514.1">
    <property type="nucleotide sequence ID" value="NZ_JAFNME010000019.1"/>
</dbReference>
<feature type="domain" description="Type IV pilin Tt1218-like" evidence="2">
    <location>
        <begin position="41"/>
        <end position="119"/>
    </location>
</feature>
<feature type="transmembrane region" description="Helical" evidence="1">
    <location>
        <begin position="21"/>
        <end position="41"/>
    </location>
</feature>
<dbReference type="InterPro" id="IPR054402">
    <property type="entry name" value="Tt1218-like_dom"/>
</dbReference>
<comment type="caution">
    <text evidence="3">The sequence shown here is derived from an EMBL/GenBank/DDBJ whole genome shotgun (WGS) entry which is preliminary data.</text>
</comment>
<proteinExistence type="predicted"/>
<keyword evidence="1" id="KW-0472">Membrane</keyword>
<gene>
    <name evidence="3" type="primary">pilV</name>
    <name evidence="3" type="ORF">J1777_09600</name>
</gene>
<dbReference type="InterPro" id="IPR013362">
    <property type="entry name" value="Pilus_4_PilV"/>
</dbReference>
<dbReference type="Proteomes" id="UP000664731">
    <property type="component" value="Unassembled WGS sequence"/>
</dbReference>
<dbReference type="InterPro" id="IPR012902">
    <property type="entry name" value="N_methyl_site"/>
</dbReference>
<sequence length="227" mass="24589">MQRINRPHPTTTHRRQRGITLIESLVALVISVLGIIGILGMQMRTLVDSQTATRRAQAVRLIEDFSERLRVQPNALVSLGNYIDLLSDDIVSDFDDEPDPDGCTDSNSPCTPAALFTRDLGVWKQNVANTLPLGQASIFVAPWDAGSTAASQIGIMVSWRANEAEGLDTDDIDATQVRAADGTFSAGTDTDVAVCPDGRICHLQYITVAARCVRSQDDSKIYCPGSK</sequence>
<organism evidence="3 4">
    <name type="scientific">Comamonas denitrificans</name>
    <dbReference type="NCBI Taxonomy" id="117506"/>
    <lineage>
        <taxon>Bacteria</taxon>
        <taxon>Pseudomonadati</taxon>
        <taxon>Pseudomonadota</taxon>
        <taxon>Betaproteobacteria</taxon>
        <taxon>Burkholderiales</taxon>
        <taxon>Comamonadaceae</taxon>
        <taxon>Comamonas</taxon>
    </lineage>
</organism>
<dbReference type="AlphaFoldDB" id="A0A939H1A4"/>
<dbReference type="EMBL" id="JAFNME010000019">
    <property type="protein sequence ID" value="MBO1250073.1"/>
    <property type="molecule type" value="Genomic_DNA"/>
</dbReference>
<dbReference type="Pfam" id="PF07963">
    <property type="entry name" value="N_methyl"/>
    <property type="match status" value="1"/>
</dbReference>
<dbReference type="NCBIfam" id="TIGR02523">
    <property type="entry name" value="type_IV_pilV"/>
    <property type="match status" value="1"/>
</dbReference>
<name>A0A939H1A4_9BURK</name>
<evidence type="ECO:0000259" key="2">
    <source>
        <dbReference type="Pfam" id="PF22150"/>
    </source>
</evidence>
<accession>A0A939H1A4</accession>
<protein>
    <submittedName>
        <fullName evidence="3">Type IV pilus modification protein PilV</fullName>
    </submittedName>
</protein>
<keyword evidence="4" id="KW-1185">Reference proteome</keyword>
<evidence type="ECO:0000256" key="1">
    <source>
        <dbReference type="SAM" id="Phobius"/>
    </source>
</evidence>
<keyword evidence="1" id="KW-1133">Transmembrane helix</keyword>